<dbReference type="Proteomes" id="UP000187209">
    <property type="component" value="Unassembled WGS sequence"/>
</dbReference>
<sequence length="236" mass="27297">MDSDFAKIENPQFYMFDSIILALGITGAGKSSFLNTLVNYLLANSTRNMKQYICSSDSQKSHTYCLYYYSVYSSKYNKRFLLVDTPGFSDTYGEYLDRKNCKEIESFLDTVPCNFSVLYVINSSIKRKTASIAKSIENASKLLENRPNVLANYMILTFSSDQFHEKTDGVELDIVQRFNLSGIWAYYSNVFDVDNIFALVGKLKIKKNNEDLFESYWIRFCTEKLDPLVRNIFNRS</sequence>
<keyword evidence="1" id="KW-1133">Transmembrane helix</keyword>
<dbReference type="EMBL" id="MPUH01000021">
    <property type="protein sequence ID" value="OMJ94797.1"/>
    <property type="molecule type" value="Genomic_DNA"/>
</dbReference>
<dbReference type="AlphaFoldDB" id="A0A1R2D0K3"/>
<evidence type="ECO:0000259" key="2">
    <source>
        <dbReference type="Pfam" id="PF01926"/>
    </source>
</evidence>
<dbReference type="CDD" id="cd00882">
    <property type="entry name" value="Ras_like_GTPase"/>
    <property type="match status" value="1"/>
</dbReference>
<keyword evidence="4" id="KW-1185">Reference proteome</keyword>
<evidence type="ECO:0000313" key="4">
    <source>
        <dbReference type="Proteomes" id="UP000187209"/>
    </source>
</evidence>
<dbReference type="InterPro" id="IPR027417">
    <property type="entry name" value="P-loop_NTPase"/>
</dbReference>
<dbReference type="GO" id="GO:0005525">
    <property type="term" value="F:GTP binding"/>
    <property type="evidence" value="ECO:0007669"/>
    <property type="project" value="InterPro"/>
</dbReference>
<dbReference type="SUPFAM" id="SSF52540">
    <property type="entry name" value="P-loop containing nucleoside triphosphate hydrolases"/>
    <property type="match status" value="1"/>
</dbReference>
<reference evidence="3 4" key="1">
    <citation type="submission" date="2016-11" db="EMBL/GenBank/DDBJ databases">
        <title>The macronuclear genome of Stentor coeruleus: a giant cell with tiny introns.</title>
        <authorList>
            <person name="Slabodnick M."/>
            <person name="Ruby J.G."/>
            <person name="Reiff S.B."/>
            <person name="Swart E.C."/>
            <person name="Gosai S."/>
            <person name="Prabakaran S."/>
            <person name="Witkowska E."/>
            <person name="Larue G.E."/>
            <person name="Fisher S."/>
            <person name="Freeman R.M."/>
            <person name="Gunawardena J."/>
            <person name="Chu W."/>
            <person name="Stover N.A."/>
            <person name="Gregory B.D."/>
            <person name="Nowacki M."/>
            <person name="Derisi J."/>
            <person name="Roy S.W."/>
            <person name="Marshall W.F."/>
            <person name="Sood P."/>
        </authorList>
    </citation>
    <scope>NUCLEOTIDE SEQUENCE [LARGE SCALE GENOMIC DNA]</scope>
    <source>
        <strain evidence="3">WM001</strain>
    </source>
</reference>
<keyword evidence="1" id="KW-0812">Transmembrane</keyword>
<comment type="caution">
    <text evidence="3">The sequence shown here is derived from an EMBL/GenBank/DDBJ whole genome shotgun (WGS) entry which is preliminary data.</text>
</comment>
<dbReference type="Pfam" id="PF01926">
    <property type="entry name" value="MMR_HSR1"/>
    <property type="match status" value="1"/>
</dbReference>
<accession>A0A1R2D0K3</accession>
<protein>
    <recommendedName>
        <fullName evidence="2">G domain-containing protein</fullName>
    </recommendedName>
</protein>
<dbReference type="Gene3D" id="3.40.50.300">
    <property type="entry name" value="P-loop containing nucleotide triphosphate hydrolases"/>
    <property type="match status" value="1"/>
</dbReference>
<dbReference type="OrthoDB" id="302956at2759"/>
<feature type="domain" description="G" evidence="2">
    <location>
        <begin position="21"/>
        <end position="138"/>
    </location>
</feature>
<proteinExistence type="predicted"/>
<dbReference type="InterPro" id="IPR006073">
    <property type="entry name" value="GTP-bd"/>
</dbReference>
<feature type="transmembrane region" description="Helical" evidence="1">
    <location>
        <begin position="20"/>
        <end position="42"/>
    </location>
</feature>
<evidence type="ECO:0000256" key="1">
    <source>
        <dbReference type="SAM" id="Phobius"/>
    </source>
</evidence>
<organism evidence="3 4">
    <name type="scientific">Stentor coeruleus</name>
    <dbReference type="NCBI Taxonomy" id="5963"/>
    <lineage>
        <taxon>Eukaryota</taxon>
        <taxon>Sar</taxon>
        <taxon>Alveolata</taxon>
        <taxon>Ciliophora</taxon>
        <taxon>Postciliodesmatophora</taxon>
        <taxon>Heterotrichea</taxon>
        <taxon>Heterotrichida</taxon>
        <taxon>Stentoridae</taxon>
        <taxon>Stentor</taxon>
    </lineage>
</organism>
<name>A0A1R2D0K3_9CILI</name>
<dbReference type="PANTHER" id="PTHR32046">
    <property type="entry name" value="G DOMAIN-CONTAINING PROTEIN"/>
    <property type="match status" value="1"/>
</dbReference>
<gene>
    <name evidence="3" type="ORF">SteCoe_1979</name>
</gene>
<keyword evidence="1" id="KW-0472">Membrane</keyword>
<evidence type="ECO:0000313" key="3">
    <source>
        <dbReference type="EMBL" id="OMJ94797.1"/>
    </source>
</evidence>